<comment type="caution">
    <text evidence="9">The sequence shown here is derived from an EMBL/GenBank/DDBJ whole genome shotgun (WGS) entry which is preliminary data.</text>
</comment>
<accession>I3DG86</accession>
<keyword evidence="3" id="KW-0547">Nucleotide-binding</keyword>
<dbReference type="Pfam" id="PF17042">
    <property type="entry name" value="NBD_C"/>
    <property type="match status" value="1"/>
</dbReference>
<dbReference type="SUPFAM" id="SSF142764">
    <property type="entry name" value="YgbK-like"/>
    <property type="match status" value="1"/>
</dbReference>
<keyword evidence="4" id="KW-0418">Kinase</keyword>
<dbReference type="GO" id="GO:0016301">
    <property type="term" value="F:kinase activity"/>
    <property type="evidence" value="ECO:0007669"/>
    <property type="project" value="UniProtKB-KW"/>
</dbReference>
<dbReference type="eggNOG" id="COG3395">
    <property type="taxonomic scope" value="Bacteria"/>
</dbReference>
<keyword evidence="5" id="KW-0067">ATP-binding</keyword>
<dbReference type="AlphaFoldDB" id="I3DG86"/>
<name>I3DG86_9PAST</name>
<feature type="domain" description="Four-carbon acid sugar kinase nucleotide binding" evidence="8">
    <location>
        <begin position="232"/>
        <end position="399"/>
    </location>
</feature>
<sequence>MKRLILADDFTGANDTGIQFAKNKISVDVVLDITKNYTGNADVVVFNTDSRAVSVEEAKRRVNQVLSIYKDVPIYKKIDSTLRGNIGAEIEASLDAINGSVAFICSALPEAGRSIQNGMCYVNNKPLIDTEFATDPKTPVISSNIKTIISAQTKLPVVEVMLSDLRQPIILAEKINQSILEHQKVIFSFDAVDTEDLKTIIHLANSIPQVLLIGSSGLAGVMSIEKTQLPMLFIVASMSEITNQQVNYIRDDEDYFMFDLDMKKLLSSESYHHLIVEQAVAQFKLGKHVIIKTDSSAEARNNIEELGYQLGLTRTELGDYICVKLSVLTKQLLVKQNYQLSAIFLTGGDIAIAVARVLGVDSYHIVGAVESGVPFGYFLNSLLSHISVVTKAGGFGTISVLKNTIEIIRNLI</sequence>
<dbReference type="InterPro" id="IPR031475">
    <property type="entry name" value="NBD_C"/>
</dbReference>
<dbReference type="OrthoDB" id="191465at2"/>
<dbReference type="Pfam" id="PF07005">
    <property type="entry name" value="SBD_N"/>
    <property type="match status" value="1"/>
</dbReference>
<dbReference type="InterPro" id="IPR042213">
    <property type="entry name" value="NBD_C_sf"/>
</dbReference>
<evidence type="ECO:0000256" key="4">
    <source>
        <dbReference type="ARBA" id="ARBA00022777"/>
    </source>
</evidence>
<evidence type="ECO:0000313" key="9">
    <source>
        <dbReference type="EMBL" id="EIJ70729.1"/>
    </source>
</evidence>
<gene>
    <name evidence="9" type="ORF">HMPREF1052_1990</name>
</gene>
<evidence type="ECO:0000256" key="1">
    <source>
        <dbReference type="ARBA" id="ARBA00005715"/>
    </source>
</evidence>
<dbReference type="EMBL" id="AJSX01000016">
    <property type="protein sequence ID" value="EIJ70729.1"/>
    <property type="molecule type" value="Genomic_DNA"/>
</dbReference>
<evidence type="ECO:0000256" key="5">
    <source>
        <dbReference type="ARBA" id="ARBA00022840"/>
    </source>
</evidence>
<dbReference type="PATRIC" id="fig|1095749.3.peg.632"/>
<dbReference type="InterPro" id="IPR010737">
    <property type="entry name" value="4-carb_acid_sugar_kinase_N"/>
</dbReference>
<organism evidence="9 10">
    <name type="scientific">Pasteurella bettyae CCUG 2042</name>
    <dbReference type="NCBI Taxonomy" id="1095749"/>
    <lineage>
        <taxon>Bacteria</taxon>
        <taxon>Pseudomonadati</taxon>
        <taxon>Pseudomonadota</taxon>
        <taxon>Gammaproteobacteria</taxon>
        <taxon>Pasteurellales</taxon>
        <taxon>Pasteurellaceae</taxon>
        <taxon>Pasteurella</taxon>
    </lineage>
</organism>
<keyword evidence="2" id="KW-0808">Transferase</keyword>
<evidence type="ECO:0000256" key="2">
    <source>
        <dbReference type="ARBA" id="ARBA00022679"/>
    </source>
</evidence>
<evidence type="ECO:0000259" key="8">
    <source>
        <dbReference type="Pfam" id="PF17042"/>
    </source>
</evidence>
<dbReference type="RefSeq" id="WP_005759635.1">
    <property type="nucleotide sequence ID" value="NZ_AJSX01000016.1"/>
</dbReference>
<protein>
    <submittedName>
        <fullName evidence="9">YgbK domain protein</fullName>
    </submittedName>
</protein>
<feature type="domain" description="Four-carbon acid sugar kinase N-terminal" evidence="7">
    <location>
        <begin position="4"/>
        <end position="219"/>
    </location>
</feature>
<dbReference type="Gene3D" id="3.40.50.10840">
    <property type="entry name" value="Putative sugar-binding, N-terminal domain"/>
    <property type="match status" value="1"/>
</dbReference>
<proteinExistence type="inferred from homology"/>
<reference evidence="9 10" key="1">
    <citation type="submission" date="2012-03" db="EMBL/GenBank/DDBJ databases">
        <authorList>
            <person name="Harkins D.M."/>
            <person name="Madupu R."/>
            <person name="Durkin A.S."/>
            <person name="Torralba M."/>
            <person name="Methe B."/>
            <person name="Sutton G.G."/>
            <person name="Nelson K.E."/>
        </authorList>
    </citation>
    <scope>NUCLEOTIDE SEQUENCE [LARGE SCALE GENOMIC DNA]</scope>
    <source>
        <strain evidence="9 10">CCUG 2042</strain>
    </source>
</reference>
<dbReference type="GO" id="GO:0005524">
    <property type="term" value="F:ATP binding"/>
    <property type="evidence" value="ECO:0007669"/>
    <property type="project" value="UniProtKB-KW"/>
</dbReference>
<evidence type="ECO:0000256" key="3">
    <source>
        <dbReference type="ARBA" id="ARBA00022741"/>
    </source>
</evidence>
<keyword evidence="10" id="KW-1185">Reference proteome</keyword>
<evidence type="ECO:0000259" key="7">
    <source>
        <dbReference type="Pfam" id="PF07005"/>
    </source>
</evidence>
<comment type="similarity">
    <text evidence="1">Belongs to the four-carbon acid sugar kinase family.</text>
</comment>
<dbReference type="Proteomes" id="UP000006457">
    <property type="component" value="Unassembled WGS sequence"/>
</dbReference>
<dbReference type="Gene3D" id="3.40.980.20">
    <property type="entry name" value="Four-carbon acid sugar kinase, nucleotide binding domain"/>
    <property type="match status" value="1"/>
</dbReference>
<dbReference type="InterPro" id="IPR037051">
    <property type="entry name" value="4-carb_acid_sugar_kinase_N_sf"/>
</dbReference>
<evidence type="ECO:0000313" key="10">
    <source>
        <dbReference type="Proteomes" id="UP000006457"/>
    </source>
</evidence>
<evidence type="ECO:0000256" key="6">
    <source>
        <dbReference type="ARBA" id="ARBA00023277"/>
    </source>
</evidence>
<keyword evidence="6" id="KW-0119">Carbohydrate metabolism</keyword>